<evidence type="ECO:0000313" key="1">
    <source>
        <dbReference type="EMBL" id="KAK0638690.1"/>
    </source>
</evidence>
<gene>
    <name evidence="1" type="ORF">B0T16DRAFT_421583</name>
</gene>
<dbReference type="AlphaFoldDB" id="A0AA40CHQ1"/>
<protein>
    <submittedName>
        <fullName evidence="1">Uncharacterized protein</fullName>
    </submittedName>
</protein>
<dbReference type="EMBL" id="JAULSV010000007">
    <property type="protein sequence ID" value="KAK0638690.1"/>
    <property type="molecule type" value="Genomic_DNA"/>
</dbReference>
<reference evidence="1" key="1">
    <citation type="submission" date="2023-06" db="EMBL/GenBank/DDBJ databases">
        <title>Genome-scale phylogeny and comparative genomics of the fungal order Sordariales.</title>
        <authorList>
            <consortium name="Lawrence Berkeley National Laboratory"/>
            <person name="Hensen N."/>
            <person name="Bonometti L."/>
            <person name="Westerberg I."/>
            <person name="Brannstrom I.O."/>
            <person name="Guillou S."/>
            <person name="Cros-Aarteil S."/>
            <person name="Calhoun S."/>
            <person name="Haridas S."/>
            <person name="Kuo A."/>
            <person name="Mondo S."/>
            <person name="Pangilinan J."/>
            <person name="Riley R."/>
            <person name="Labutti K."/>
            <person name="Andreopoulos B."/>
            <person name="Lipzen A."/>
            <person name="Chen C."/>
            <person name="Yanf M."/>
            <person name="Daum C."/>
            <person name="Ng V."/>
            <person name="Clum A."/>
            <person name="Steindorff A."/>
            <person name="Ohm R."/>
            <person name="Martin F."/>
            <person name="Silar P."/>
            <person name="Natvig D."/>
            <person name="Lalanne C."/>
            <person name="Gautier V."/>
            <person name="Ament-Velasquez S.L."/>
            <person name="Kruys A."/>
            <person name="Hutchinson M.I."/>
            <person name="Powell A.J."/>
            <person name="Barry K."/>
            <person name="Miller A.N."/>
            <person name="Grigoriev I.V."/>
            <person name="Debuchy R."/>
            <person name="Gladieux P."/>
            <person name="Thoren M.H."/>
            <person name="Johannesson H."/>
        </authorList>
    </citation>
    <scope>NUCLEOTIDE SEQUENCE</scope>
    <source>
        <strain evidence="1">SMH2532-1</strain>
    </source>
</reference>
<accession>A0AA40CHQ1</accession>
<name>A0AA40CHQ1_9PEZI</name>
<sequence>MPDAQRIGNGQSALFCRRCSRKASLVGQGAGVCNITGASNSARCAIPIRTARWMESSVRS</sequence>
<comment type="caution">
    <text evidence="1">The sequence shown here is derived from an EMBL/GenBank/DDBJ whole genome shotgun (WGS) entry which is preliminary data.</text>
</comment>
<keyword evidence="2" id="KW-1185">Reference proteome</keyword>
<proteinExistence type="predicted"/>
<dbReference type="Proteomes" id="UP001174936">
    <property type="component" value="Unassembled WGS sequence"/>
</dbReference>
<organism evidence="1 2">
    <name type="scientific">Cercophora newfieldiana</name>
    <dbReference type="NCBI Taxonomy" id="92897"/>
    <lineage>
        <taxon>Eukaryota</taxon>
        <taxon>Fungi</taxon>
        <taxon>Dikarya</taxon>
        <taxon>Ascomycota</taxon>
        <taxon>Pezizomycotina</taxon>
        <taxon>Sordariomycetes</taxon>
        <taxon>Sordariomycetidae</taxon>
        <taxon>Sordariales</taxon>
        <taxon>Lasiosphaeriaceae</taxon>
        <taxon>Cercophora</taxon>
    </lineage>
</organism>
<evidence type="ECO:0000313" key="2">
    <source>
        <dbReference type="Proteomes" id="UP001174936"/>
    </source>
</evidence>